<dbReference type="Pfam" id="PF24381">
    <property type="entry name" value="DUF7537"/>
    <property type="match status" value="1"/>
</dbReference>
<dbReference type="EMBL" id="JBHSQH010000001">
    <property type="protein sequence ID" value="MFC5970340.1"/>
    <property type="molecule type" value="Genomic_DNA"/>
</dbReference>
<evidence type="ECO:0008006" key="4">
    <source>
        <dbReference type="Google" id="ProtNLM"/>
    </source>
</evidence>
<keyword evidence="3" id="KW-1185">Reference proteome</keyword>
<dbReference type="Proteomes" id="UP001596099">
    <property type="component" value="Unassembled WGS sequence"/>
</dbReference>
<gene>
    <name evidence="2" type="ORF">ACFPYI_03270</name>
</gene>
<dbReference type="AlphaFoldDB" id="A0ABD5RIP3"/>
<evidence type="ECO:0000313" key="2">
    <source>
        <dbReference type="EMBL" id="MFC5970340.1"/>
    </source>
</evidence>
<accession>A0ABD5RIP3</accession>
<feature type="compositionally biased region" description="Acidic residues" evidence="1">
    <location>
        <begin position="38"/>
        <end position="55"/>
    </location>
</feature>
<name>A0ABD5RIP3_9EURY</name>
<comment type="caution">
    <text evidence="2">The sequence shown here is derived from an EMBL/GenBank/DDBJ whole genome shotgun (WGS) entry which is preliminary data.</text>
</comment>
<proteinExistence type="predicted"/>
<dbReference type="InterPro" id="IPR055959">
    <property type="entry name" value="DUF7537"/>
</dbReference>
<protein>
    <recommendedName>
        <fullName evidence="4">LppX_LprAFG lipoprotein</fullName>
    </recommendedName>
</protein>
<organism evidence="2 3">
    <name type="scientific">Halomarina salina</name>
    <dbReference type="NCBI Taxonomy" id="1872699"/>
    <lineage>
        <taxon>Archaea</taxon>
        <taxon>Methanobacteriati</taxon>
        <taxon>Methanobacteriota</taxon>
        <taxon>Stenosarchaea group</taxon>
        <taxon>Halobacteria</taxon>
        <taxon>Halobacteriales</taxon>
        <taxon>Natronomonadaceae</taxon>
        <taxon>Halomarina</taxon>
    </lineage>
</organism>
<reference evidence="2 3" key="1">
    <citation type="journal article" date="2019" name="Int. J. Syst. Evol. Microbiol.">
        <title>The Global Catalogue of Microorganisms (GCM) 10K type strain sequencing project: providing services to taxonomists for standard genome sequencing and annotation.</title>
        <authorList>
            <consortium name="The Broad Institute Genomics Platform"/>
            <consortium name="The Broad Institute Genome Sequencing Center for Infectious Disease"/>
            <person name="Wu L."/>
            <person name="Ma J."/>
        </authorList>
    </citation>
    <scope>NUCLEOTIDE SEQUENCE [LARGE SCALE GENOMIC DNA]</scope>
    <source>
        <strain evidence="2 3">CGMCC 1.12543</strain>
    </source>
</reference>
<dbReference type="RefSeq" id="WP_247419242.1">
    <property type="nucleotide sequence ID" value="NZ_JALLGW010000002.1"/>
</dbReference>
<dbReference type="PROSITE" id="PS51257">
    <property type="entry name" value="PROKAR_LIPOPROTEIN"/>
    <property type="match status" value="1"/>
</dbReference>
<feature type="compositionally biased region" description="Polar residues" evidence="1">
    <location>
        <begin position="23"/>
        <end position="37"/>
    </location>
</feature>
<evidence type="ECO:0000313" key="3">
    <source>
        <dbReference type="Proteomes" id="UP001596099"/>
    </source>
</evidence>
<evidence type="ECO:0000256" key="1">
    <source>
        <dbReference type="SAM" id="MobiDB-lite"/>
    </source>
</evidence>
<sequence>MRRTIASVLVLVLLVTTAGCSSVTGSDSADATQTETTDGAEELAADQTETSDGDDERTAARTETTARAYPVGFDESGAAEVDAALENHLASLTEQGTFTVVLSANSSVVVDGSVQQGGERVATRLVDVHNQRALTTEEWSGETTEQYATRNATFVYTNSSDEPYDVLRETFNASKSAASDELATVVSSTSYDAVTTHENGSVTYSEASVRPGSPLAGDDEIVVETFSSTMHVTESGQISSLSLHIVRALDGGDYESELSFDITYRDVGSTTVEDPHWMDELRERL</sequence>
<feature type="region of interest" description="Disordered" evidence="1">
    <location>
        <begin position="23"/>
        <end position="66"/>
    </location>
</feature>